<proteinExistence type="predicted"/>
<comment type="caution">
    <text evidence="1">The sequence shown here is derived from an EMBL/GenBank/DDBJ whole genome shotgun (WGS) entry which is preliminary data.</text>
</comment>
<evidence type="ECO:0000313" key="1">
    <source>
        <dbReference type="EMBL" id="KKM61904.1"/>
    </source>
</evidence>
<dbReference type="EMBL" id="LAZR01011399">
    <property type="protein sequence ID" value="KKM61904.1"/>
    <property type="molecule type" value="Genomic_DNA"/>
</dbReference>
<protein>
    <submittedName>
        <fullName evidence="1">Uncharacterized protein</fullName>
    </submittedName>
</protein>
<organism evidence="1">
    <name type="scientific">marine sediment metagenome</name>
    <dbReference type="NCBI Taxonomy" id="412755"/>
    <lineage>
        <taxon>unclassified sequences</taxon>
        <taxon>metagenomes</taxon>
        <taxon>ecological metagenomes</taxon>
    </lineage>
</organism>
<gene>
    <name evidence="1" type="ORF">LCGC14_1526980</name>
</gene>
<sequence length="52" mass="6140">MKRITKFFMEATELIEETHLRSAVSVKILSRLGCFTDRLTGHLNKNQKWEEC</sequence>
<reference evidence="1" key="1">
    <citation type="journal article" date="2015" name="Nature">
        <title>Complex archaea that bridge the gap between prokaryotes and eukaryotes.</title>
        <authorList>
            <person name="Spang A."/>
            <person name="Saw J.H."/>
            <person name="Jorgensen S.L."/>
            <person name="Zaremba-Niedzwiedzka K."/>
            <person name="Martijn J."/>
            <person name="Lind A.E."/>
            <person name="van Eijk R."/>
            <person name="Schleper C."/>
            <person name="Guy L."/>
            <person name="Ettema T.J."/>
        </authorList>
    </citation>
    <scope>NUCLEOTIDE SEQUENCE</scope>
</reference>
<accession>A0A0F9IWW3</accession>
<dbReference type="AlphaFoldDB" id="A0A0F9IWW3"/>
<name>A0A0F9IWW3_9ZZZZ</name>